<feature type="compositionally biased region" description="Basic and acidic residues" evidence="1">
    <location>
        <begin position="312"/>
        <end position="322"/>
    </location>
</feature>
<dbReference type="Proteomes" id="UP000800200">
    <property type="component" value="Unassembled WGS sequence"/>
</dbReference>
<evidence type="ECO:0000256" key="1">
    <source>
        <dbReference type="SAM" id="MobiDB-lite"/>
    </source>
</evidence>
<organism evidence="2 3">
    <name type="scientific">Zopfia rhizophila CBS 207.26</name>
    <dbReference type="NCBI Taxonomy" id="1314779"/>
    <lineage>
        <taxon>Eukaryota</taxon>
        <taxon>Fungi</taxon>
        <taxon>Dikarya</taxon>
        <taxon>Ascomycota</taxon>
        <taxon>Pezizomycotina</taxon>
        <taxon>Dothideomycetes</taxon>
        <taxon>Dothideomycetes incertae sedis</taxon>
        <taxon>Zopfiaceae</taxon>
        <taxon>Zopfia</taxon>
    </lineage>
</organism>
<accession>A0A6A6EU07</accession>
<proteinExistence type="predicted"/>
<protein>
    <submittedName>
        <fullName evidence="2">Uncharacterized protein</fullName>
    </submittedName>
</protein>
<sequence length="562" mass="62436">MANPVASSEGAKDGTGEGSPRPPKTPTNNTDTELPPSGPTEGRSTHPPGSQTSGTHPNRSDEGLPKATKEAAPQEPNTPVGDADEELQSKLAPARKEGTDDERVWPTETPEPAQKKPKKKGPSSKEMDNIVPSGTYHNLRDLAPYFDMDSKALSKFIREDAKLIEIFDEFNESYLQGVRFKAEVHGTHRGREMQLSTVEMRLEAGQADGRQRFSNPSPDDLEQYKPEDYYARWLYRAREAFLLRNGGILFGRGLTDPAANSRLWQLLKRLEYNSSTARLAGTRRAKQMAGTAKTQTSQEGEDATAGNEGDEETRGLRGEKGTRGTHAKQTESSEIENESYYDWDQPTDDEQEAGDINQKGAGDQEPESEEASRPAALLAETELEKLREETTRDLDTAGGAASAVISNALAKTKQKRLKGYKMLYRLLRMSKTSIDAALEAGGDNIGQDVTEETAYENIIPQDVRDDYSTDNAKPETSKQKKTTADLLLSADILELKPSENRCTFKDKLNKILNNPAYQLKDLRSALKALKIRGVRYCRIHGQKLNKNMNWWQVTSAVRFQQL</sequence>
<feature type="compositionally biased region" description="Basic and acidic residues" evidence="1">
    <location>
        <begin position="94"/>
        <end position="105"/>
    </location>
</feature>
<feature type="compositionally biased region" description="Polar residues" evidence="1">
    <location>
        <begin position="47"/>
        <end position="57"/>
    </location>
</feature>
<reference evidence="2" key="1">
    <citation type="journal article" date="2020" name="Stud. Mycol.">
        <title>101 Dothideomycetes genomes: a test case for predicting lifestyles and emergence of pathogens.</title>
        <authorList>
            <person name="Haridas S."/>
            <person name="Albert R."/>
            <person name="Binder M."/>
            <person name="Bloem J."/>
            <person name="Labutti K."/>
            <person name="Salamov A."/>
            <person name="Andreopoulos B."/>
            <person name="Baker S."/>
            <person name="Barry K."/>
            <person name="Bills G."/>
            <person name="Bluhm B."/>
            <person name="Cannon C."/>
            <person name="Castanera R."/>
            <person name="Culley D."/>
            <person name="Daum C."/>
            <person name="Ezra D."/>
            <person name="Gonzalez J."/>
            <person name="Henrissat B."/>
            <person name="Kuo A."/>
            <person name="Liang C."/>
            <person name="Lipzen A."/>
            <person name="Lutzoni F."/>
            <person name="Magnuson J."/>
            <person name="Mondo S."/>
            <person name="Nolan M."/>
            <person name="Ohm R."/>
            <person name="Pangilinan J."/>
            <person name="Park H.-J."/>
            <person name="Ramirez L."/>
            <person name="Alfaro M."/>
            <person name="Sun H."/>
            <person name="Tritt A."/>
            <person name="Yoshinaga Y."/>
            <person name="Zwiers L.-H."/>
            <person name="Turgeon B."/>
            <person name="Goodwin S."/>
            <person name="Spatafora J."/>
            <person name="Crous P."/>
            <person name="Grigoriev I."/>
        </authorList>
    </citation>
    <scope>NUCLEOTIDE SEQUENCE</scope>
    <source>
        <strain evidence="2">CBS 207.26</strain>
    </source>
</reference>
<feature type="region of interest" description="Disordered" evidence="1">
    <location>
        <begin position="281"/>
        <end position="374"/>
    </location>
</feature>
<evidence type="ECO:0000313" key="3">
    <source>
        <dbReference type="Proteomes" id="UP000800200"/>
    </source>
</evidence>
<dbReference type="AlphaFoldDB" id="A0A6A6EU07"/>
<keyword evidence="3" id="KW-1185">Reference proteome</keyword>
<feature type="region of interest" description="Disordered" evidence="1">
    <location>
        <begin position="1"/>
        <end position="131"/>
    </location>
</feature>
<gene>
    <name evidence="2" type="ORF">K469DRAFT_689258</name>
</gene>
<dbReference type="EMBL" id="ML994612">
    <property type="protein sequence ID" value="KAF2194228.1"/>
    <property type="molecule type" value="Genomic_DNA"/>
</dbReference>
<feature type="compositionally biased region" description="Basic and acidic residues" evidence="1">
    <location>
        <begin position="58"/>
        <end position="69"/>
    </location>
</feature>
<feature type="compositionally biased region" description="Acidic residues" evidence="1">
    <location>
        <begin position="333"/>
        <end position="353"/>
    </location>
</feature>
<evidence type="ECO:0000313" key="2">
    <source>
        <dbReference type="EMBL" id="KAF2194228.1"/>
    </source>
</evidence>
<name>A0A6A6EU07_9PEZI</name>